<sequence length="288" mass="31932">MWFLVFICISTVGCAPLNQSQDAATPTTGNVTVTSVLDVHVTESLTGPLNNTHNATSPTPGVTVSVFLDPPQRASAETLEELQDNMIVQEGDILIPEDRNAVQTLWAGAVVPFTISDDLADRVSNIYAAFKMISDFTCIRFQRRTTELNYLKFLNGRGCASFVGCRGGAQAVYFSRSCSVGNLCHEIIHALGLHHEHTRKDRDQYITVQWQSIMPGRQKNFKVKSGNTLNLPYDLNSIMHYGQFFFSADGSPTVLSKQGGGQMGQRTHLSQLDVQRLNRLYHCDERMG</sequence>
<dbReference type="InterPro" id="IPR006026">
    <property type="entry name" value="Peptidase_Metallo"/>
</dbReference>
<feature type="binding site" evidence="1">
    <location>
        <position position="189"/>
    </location>
    <ligand>
        <name>Zn(2+)</name>
        <dbReference type="ChEBI" id="CHEBI:29105"/>
        <note>catalytic</note>
    </ligand>
</feature>
<dbReference type="InterPro" id="IPR024079">
    <property type="entry name" value="MetalloPept_cat_dom_sf"/>
</dbReference>
<proteinExistence type="predicted"/>
<keyword evidence="1 2" id="KW-0482">Metalloprotease</keyword>
<keyword evidence="1 2" id="KW-0378">Hydrolase</keyword>
<dbReference type="PROSITE" id="PS51864">
    <property type="entry name" value="ASTACIN"/>
    <property type="match status" value="1"/>
</dbReference>
<dbReference type="GO" id="GO:0004222">
    <property type="term" value="F:metalloendopeptidase activity"/>
    <property type="evidence" value="ECO:0007669"/>
    <property type="project" value="UniProtKB-UniRule"/>
</dbReference>
<comment type="cofactor">
    <cofactor evidence="1 2">
        <name>Zn(2+)</name>
        <dbReference type="ChEBI" id="CHEBI:29105"/>
    </cofactor>
    <text evidence="1 2">Binds 1 zinc ion per subunit.</text>
</comment>
<feature type="domain" description="Peptidase M12A" evidence="3">
    <location>
        <begin position="100"/>
        <end position="284"/>
    </location>
</feature>
<gene>
    <name evidence="4" type="ORF">AKAME5_000340300</name>
</gene>
<dbReference type="PRINTS" id="PR00480">
    <property type="entry name" value="ASTACIN"/>
</dbReference>
<dbReference type="PANTHER" id="PTHR10127:SF870">
    <property type="entry name" value="METALLOENDOPEPTIDASE"/>
    <property type="match status" value="1"/>
</dbReference>
<comment type="caution">
    <text evidence="1">Lacks conserved residue(s) required for the propagation of feature annotation.</text>
</comment>
<dbReference type="PANTHER" id="PTHR10127">
    <property type="entry name" value="DISCOIDIN, CUB, EGF, LAMININ , AND ZINC METALLOPROTEASE DOMAIN CONTAINING"/>
    <property type="match status" value="1"/>
</dbReference>
<name>A0AAD3QZ87_LATJO</name>
<dbReference type="InterPro" id="IPR034035">
    <property type="entry name" value="Astacin-like_dom"/>
</dbReference>
<dbReference type="GO" id="GO:0008270">
    <property type="term" value="F:zinc ion binding"/>
    <property type="evidence" value="ECO:0007669"/>
    <property type="project" value="UniProtKB-UniRule"/>
</dbReference>
<evidence type="ECO:0000259" key="3">
    <source>
        <dbReference type="PROSITE" id="PS51864"/>
    </source>
</evidence>
<feature type="binding site" evidence="1">
    <location>
        <position position="185"/>
    </location>
    <ligand>
        <name>Zn(2+)</name>
        <dbReference type="ChEBI" id="CHEBI:29105"/>
        <note>catalytic</note>
    </ligand>
</feature>
<dbReference type="SMART" id="SM00235">
    <property type="entry name" value="ZnMc"/>
    <property type="match status" value="1"/>
</dbReference>
<comment type="caution">
    <text evidence="4">The sequence shown here is derived from an EMBL/GenBank/DDBJ whole genome shotgun (WGS) entry which is preliminary data.</text>
</comment>
<keyword evidence="1 2" id="KW-0479">Metal-binding</keyword>
<reference evidence="4" key="1">
    <citation type="submission" date="2022-08" db="EMBL/GenBank/DDBJ databases">
        <title>Genome sequencing of akame (Lates japonicus).</title>
        <authorList>
            <person name="Hashiguchi Y."/>
            <person name="Takahashi H."/>
        </authorList>
    </citation>
    <scope>NUCLEOTIDE SEQUENCE</scope>
    <source>
        <strain evidence="4">Kochi</strain>
    </source>
</reference>
<evidence type="ECO:0000256" key="1">
    <source>
        <dbReference type="PROSITE-ProRule" id="PRU01211"/>
    </source>
</evidence>
<dbReference type="SUPFAM" id="SSF55486">
    <property type="entry name" value="Metalloproteases ('zincins'), catalytic domain"/>
    <property type="match status" value="1"/>
</dbReference>
<keyword evidence="1 2" id="KW-0645">Protease</keyword>
<dbReference type="EC" id="3.4.24.-" evidence="2"/>
<dbReference type="GO" id="GO:0006508">
    <property type="term" value="P:proteolysis"/>
    <property type="evidence" value="ECO:0007669"/>
    <property type="project" value="UniProtKB-KW"/>
</dbReference>
<organism evidence="4 5">
    <name type="scientific">Lates japonicus</name>
    <name type="common">Japanese lates</name>
    <dbReference type="NCBI Taxonomy" id="270547"/>
    <lineage>
        <taxon>Eukaryota</taxon>
        <taxon>Metazoa</taxon>
        <taxon>Chordata</taxon>
        <taxon>Craniata</taxon>
        <taxon>Vertebrata</taxon>
        <taxon>Euteleostomi</taxon>
        <taxon>Actinopterygii</taxon>
        <taxon>Neopterygii</taxon>
        <taxon>Teleostei</taxon>
        <taxon>Neoteleostei</taxon>
        <taxon>Acanthomorphata</taxon>
        <taxon>Carangaria</taxon>
        <taxon>Carangaria incertae sedis</taxon>
        <taxon>Centropomidae</taxon>
        <taxon>Lates</taxon>
    </lineage>
</organism>
<dbReference type="AlphaFoldDB" id="A0AAD3QZ87"/>
<evidence type="ECO:0000313" key="5">
    <source>
        <dbReference type="Proteomes" id="UP001279410"/>
    </source>
</evidence>
<feature type="active site" evidence="1">
    <location>
        <position position="186"/>
    </location>
</feature>
<dbReference type="CDD" id="cd04280">
    <property type="entry name" value="ZnMc_astacin_like"/>
    <property type="match status" value="1"/>
</dbReference>
<accession>A0AAD3QZ87</accession>
<evidence type="ECO:0000256" key="2">
    <source>
        <dbReference type="RuleBase" id="RU361183"/>
    </source>
</evidence>
<dbReference type="InterPro" id="IPR001506">
    <property type="entry name" value="Peptidase_M12A"/>
</dbReference>
<protein>
    <recommendedName>
        <fullName evidence="2">Metalloendopeptidase</fullName>
        <ecNumber evidence="2">3.4.24.-</ecNumber>
    </recommendedName>
</protein>
<dbReference type="Proteomes" id="UP001279410">
    <property type="component" value="Unassembled WGS sequence"/>
</dbReference>
<keyword evidence="5" id="KW-1185">Reference proteome</keyword>
<evidence type="ECO:0000313" key="4">
    <source>
        <dbReference type="EMBL" id="GLD49818.1"/>
    </source>
</evidence>
<dbReference type="Gene3D" id="3.40.390.10">
    <property type="entry name" value="Collagenase (Catalytic Domain)"/>
    <property type="match status" value="1"/>
</dbReference>
<dbReference type="Pfam" id="PF01400">
    <property type="entry name" value="Astacin"/>
    <property type="match status" value="1"/>
</dbReference>
<keyword evidence="1 2" id="KW-0862">Zinc</keyword>
<dbReference type="EMBL" id="BRZM01000008">
    <property type="protein sequence ID" value="GLD49818.1"/>
    <property type="molecule type" value="Genomic_DNA"/>
</dbReference>
<feature type="binding site" evidence="1">
    <location>
        <position position="195"/>
    </location>
    <ligand>
        <name>Zn(2+)</name>
        <dbReference type="ChEBI" id="CHEBI:29105"/>
        <note>catalytic</note>
    </ligand>
</feature>